<dbReference type="EMBL" id="JAGPXF010000008">
    <property type="protein sequence ID" value="KAH7233196.1"/>
    <property type="molecule type" value="Genomic_DNA"/>
</dbReference>
<evidence type="ECO:0000313" key="2">
    <source>
        <dbReference type="Proteomes" id="UP000813427"/>
    </source>
</evidence>
<sequence>MLHTFKTSSSPEVSTLIKKHGMTNALFIKNLSYFTNVALKDIDEISYKSMKTGVRYIVQALMDNTGLTRAEYHVLKFWSNQLAGDEIPFLTARAHTIMDARGKGPFSNYDLDFIHFVASSIKSEVASTNKTLADFAKKHGDILDLAYEVSKVKYKTLKFDVLGNLNAAIAEFAIASS</sequence>
<proteinExistence type="predicted"/>
<keyword evidence="2" id="KW-1185">Reference proteome</keyword>
<accession>A0A8K0RK65</accession>
<dbReference type="OrthoDB" id="5051934at2759"/>
<organism evidence="1 2">
    <name type="scientific">Fusarium tricinctum</name>
    <dbReference type="NCBI Taxonomy" id="61284"/>
    <lineage>
        <taxon>Eukaryota</taxon>
        <taxon>Fungi</taxon>
        <taxon>Dikarya</taxon>
        <taxon>Ascomycota</taxon>
        <taxon>Pezizomycotina</taxon>
        <taxon>Sordariomycetes</taxon>
        <taxon>Hypocreomycetidae</taxon>
        <taxon>Hypocreales</taxon>
        <taxon>Nectriaceae</taxon>
        <taxon>Fusarium</taxon>
        <taxon>Fusarium tricinctum species complex</taxon>
    </lineage>
</organism>
<comment type="caution">
    <text evidence="1">The sequence shown here is derived from an EMBL/GenBank/DDBJ whole genome shotgun (WGS) entry which is preliminary data.</text>
</comment>
<evidence type="ECO:0000313" key="1">
    <source>
        <dbReference type="EMBL" id="KAH7233196.1"/>
    </source>
</evidence>
<reference evidence="1" key="1">
    <citation type="journal article" date="2021" name="Nat. Commun.">
        <title>Genetic determinants of endophytism in the Arabidopsis root mycobiome.</title>
        <authorList>
            <person name="Mesny F."/>
            <person name="Miyauchi S."/>
            <person name="Thiergart T."/>
            <person name="Pickel B."/>
            <person name="Atanasova L."/>
            <person name="Karlsson M."/>
            <person name="Huettel B."/>
            <person name="Barry K.W."/>
            <person name="Haridas S."/>
            <person name="Chen C."/>
            <person name="Bauer D."/>
            <person name="Andreopoulos W."/>
            <person name="Pangilinan J."/>
            <person name="LaButti K."/>
            <person name="Riley R."/>
            <person name="Lipzen A."/>
            <person name="Clum A."/>
            <person name="Drula E."/>
            <person name="Henrissat B."/>
            <person name="Kohler A."/>
            <person name="Grigoriev I.V."/>
            <person name="Martin F.M."/>
            <person name="Hacquard S."/>
        </authorList>
    </citation>
    <scope>NUCLEOTIDE SEQUENCE</scope>
    <source>
        <strain evidence="1">MPI-SDFR-AT-0068</strain>
    </source>
</reference>
<dbReference type="AlphaFoldDB" id="A0A8K0RK65"/>
<name>A0A8K0RK65_9HYPO</name>
<dbReference type="Proteomes" id="UP000813427">
    <property type="component" value="Unassembled WGS sequence"/>
</dbReference>
<gene>
    <name evidence="1" type="ORF">BKA59DRAFT_460652</name>
</gene>
<protein>
    <submittedName>
        <fullName evidence="1">Uncharacterized protein</fullName>
    </submittedName>
</protein>